<reference evidence="3" key="1">
    <citation type="submission" date="2021-01" db="EMBL/GenBank/DDBJ databases">
        <authorList>
            <person name="Corre E."/>
            <person name="Pelletier E."/>
            <person name="Niang G."/>
            <person name="Scheremetjew M."/>
            <person name="Finn R."/>
            <person name="Kale V."/>
            <person name="Holt S."/>
            <person name="Cochrane G."/>
            <person name="Meng A."/>
            <person name="Brown T."/>
            <person name="Cohen L."/>
        </authorList>
    </citation>
    <scope>NUCLEOTIDE SEQUENCE</scope>
    <source>
        <strain evidence="3">B650</strain>
    </source>
</reference>
<dbReference type="PANTHER" id="PTHR33418">
    <property type="entry name" value="HELICASE-ASSOCIATED"/>
    <property type="match status" value="1"/>
</dbReference>
<dbReference type="Gene3D" id="6.10.140.530">
    <property type="match status" value="1"/>
</dbReference>
<dbReference type="EMBL" id="HBGY01025362">
    <property type="protein sequence ID" value="CAD9597893.1"/>
    <property type="molecule type" value="Transcribed_RNA"/>
</dbReference>
<dbReference type="Pfam" id="PF03457">
    <property type="entry name" value="HA"/>
    <property type="match status" value="1"/>
</dbReference>
<evidence type="ECO:0000313" key="3">
    <source>
        <dbReference type="EMBL" id="CAD9597893.1"/>
    </source>
</evidence>
<feature type="domain" description="Helicase-associated" evidence="2">
    <location>
        <begin position="149"/>
        <end position="211"/>
    </location>
</feature>
<proteinExistence type="predicted"/>
<evidence type="ECO:0000256" key="1">
    <source>
        <dbReference type="SAM" id="MobiDB-lite"/>
    </source>
</evidence>
<organism evidence="3">
    <name type="scientific">Leptocylindrus danicus</name>
    <dbReference type="NCBI Taxonomy" id="163516"/>
    <lineage>
        <taxon>Eukaryota</taxon>
        <taxon>Sar</taxon>
        <taxon>Stramenopiles</taxon>
        <taxon>Ochrophyta</taxon>
        <taxon>Bacillariophyta</taxon>
        <taxon>Coscinodiscophyceae</taxon>
        <taxon>Chaetocerotophycidae</taxon>
        <taxon>Leptocylindrales</taxon>
        <taxon>Leptocylindraceae</taxon>
        <taxon>Leptocylindrus</taxon>
    </lineage>
</organism>
<sequence>MNEEESASSHLHNLDNSADPLGFADSLYKAGSSTCTAVKSPLELFNEFAELIYQAADDDMKKRPNPFDDLATGTYPDIIFSMVGQTGTNVLDDFVRRAYQVNESTDAISEGPSALLDEGTTHTSQRVNSSHSKESSQSEIMIQKKNTCNWTMKFAELQLYRNFYGHCQVRPDHPTLGAWVIRQRSSYKLVQKGKRAPLTQERVSLLNSIGFDWNIPGYHTNSLHSNCKPLPQSEITKEKDHNWYTKFIQLQLYRNFMEIFKFDRITQFWGAG</sequence>
<dbReference type="AlphaFoldDB" id="A0A7S2PHQ1"/>
<name>A0A7S2PHQ1_9STRA</name>
<dbReference type="PANTHER" id="PTHR33418:SF1">
    <property type="entry name" value="HELICASE-ASSOCIATED DOMAIN-CONTAINING PROTEIN"/>
    <property type="match status" value="1"/>
</dbReference>
<evidence type="ECO:0000259" key="2">
    <source>
        <dbReference type="Pfam" id="PF03457"/>
    </source>
</evidence>
<accession>A0A7S2PHQ1</accession>
<feature type="region of interest" description="Disordered" evidence="1">
    <location>
        <begin position="109"/>
        <end position="138"/>
    </location>
</feature>
<protein>
    <recommendedName>
        <fullName evidence="2">Helicase-associated domain-containing protein</fullName>
    </recommendedName>
</protein>
<dbReference type="InterPro" id="IPR005114">
    <property type="entry name" value="Helicase_assoc"/>
</dbReference>
<gene>
    <name evidence="3" type="ORF">LDAN0321_LOCUS15651</name>
</gene>